<name>A0ABW3N9D2_9FLAO</name>
<dbReference type="Proteomes" id="UP001597013">
    <property type="component" value="Unassembled WGS sequence"/>
</dbReference>
<evidence type="ECO:0008006" key="3">
    <source>
        <dbReference type="Google" id="ProtNLM"/>
    </source>
</evidence>
<dbReference type="RefSeq" id="WP_386132540.1">
    <property type="nucleotide sequence ID" value="NZ_JBHTJL010000016.1"/>
</dbReference>
<sequence length="391" mass="45352">MKKITLLFVTVIFLASCGSKKKVERALTSGNYNEAIATAIKKLSSNKEAKRKQDYILLLKDAYDKANARDINAIKSLKASNNPENYKRVYETYIALDARQNAVKPLLPLSVRGRDVFFKNIDFSSKIASARENVSDYLYKQSETLLQTSDKFQIRDAYNTLAYIKDINPNYKQTRNLMQDAHNRGTAYVIVAIENKTNQVIPRRLEDALLDFDTYGLDQFWTEYHANQAPEIKYDYAMQLQLARIIISPEQLREREILRQQRITDGWEYQLDANGNVAKDSLGNDIKIDKIIDVRARLFETQQLKQSEMLANVVLTDLKSNEIIEQFNLDSGFIFEHFYATFRGDRRALTPDDRNLLRNRPIPFPTNEQMVFDSGEDLKIRLKDIIQDYKL</sequence>
<comment type="caution">
    <text evidence="1">The sequence shown here is derived from an EMBL/GenBank/DDBJ whole genome shotgun (WGS) entry which is preliminary data.</text>
</comment>
<reference evidence="2" key="1">
    <citation type="journal article" date="2019" name="Int. J. Syst. Evol. Microbiol.">
        <title>The Global Catalogue of Microorganisms (GCM) 10K type strain sequencing project: providing services to taxonomists for standard genome sequencing and annotation.</title>
        <authorList>
            <consortium name="The Broad Institute Genomics Platform"/>
            <consortium name="The Broad Institute Genome Sequencing Center for Infectious Disease"/>
            <person name="Wu L."/>
            <person name="Ma J."/>
        </authorList>
    </citation>
    <scope>NUCLEOTIDE SEQUENCE [LARGE SCALE GENOMIC DNA]</scope>
    <source>
        <strain evidence="2">CCUG 62215</strain>
    </source>
</reference>
<keyword evidence="2" id="KW-1185">Reference proteome</keyword>
<accession>A0ABW3N9D2</accession>
<dbReference type="EMBL" id="JBHTJL010000016">
    <property type="protein sequence ID" value="MFD1064262.1"/>
    <property type="molecule type" value="Genomic_DNA"/>
</dbReference>
<gene>
    <name evidence="1" type="ORF">ACFQ1Q_13480</name>
</gene>
<protein>
    <recommendedName>
        <fullName evidence="3">LPP20 lipoprotein</fullName>
    </recommendedName>
</protein>
<organism evidence="1 2">
    <name type="scientific">Winogradskyella litorisediminis</name>
    <dbReference type="NCBI Taxonomy" id="1156618"/>
    <lineage>
        <taxon>Bacteria</taxon>
        <taxon>Pseudomonadati</taxon>
        <taxon>Bacteroidota</taxon>
        <taxon>Flavobacteriia</taxon>
        <taxon>Flavobacteriales</taxon>
        <taxon>Flavobacteriaceae</taxon>
        <taxon>Winogradskyella</taxon>
    </lineage>
</organism>
<evidence type="ECO:0000313" key="2">
    <source>
        <dbReference type="Proteomes" id="UP001597013"/>
    </source>
</evidence>
<evidence type="ECO:0000313" key="1">
    <source>
        <dbReference type="EMBL" id="MFD1064262.1"/>
    </source>
</evidence>
<dbReference type="PROSITE" id="PS51257">
    <property type="entry name" value="PROKAR_LIPOPROTEIN"/>
    <property type="match status" value="1"/>
</dbReference>
<proteinExistence type="predicted"/>